<feature type="compositionally biased region" description="Polar residues" evidence="2">
    <location>
        <begin position="1036"/>
        <end position="1052"/>
    </location>
</feature>
<dbReference type="PANTHER" id="PTHR43941">
    <property type="entry name" value="STRUCTURAL MAINTENANCE OF CHROMOSOMES PROTEIN 2"/>
    <property type="match status" value="1"/>
</dbReference>
<feature type="compositionally biased region" description="Polar residues" evidence="2">
    <location>
        <begin position="257"/>
        <end position="268"/>
    </location>
</feature>
<accession>A0A370U115</accession>
<keyword evidence="1" id="KW-0175">Coiled coil</keyword>
<dbReference type="AlphaFoldDB" id="A0A370U115"/>
<feature type="compositionally biased region" description="Polar residues" evidence="2">
    <location>
        <begin position="491"/>
        <end position="500"/>
    </location>
</feature>
<evidence type="ECO:0000259" key="3">
    <source>
        <dbReference type="PROSITE" id="PS50913"/>
    </source>
</evidence>
<dbReference type="RefSeq" id="XP_031874114.1">
    <property type="nucleotide sequence ID" value="XM_032010060.1"/>
</dbReference>
<feature type="compositionally biased region" description="Polar residues" evidence="2">
    <location>
        <begin position="238"/>
        <end position="248"/>
    </location>
</feature>
<feature type="region of interest" description="Disordered" evidence="2">
    <location>
        <begin position="221"/>
        <end position="268"/>
    </location>
</feature>
<feature type="compositionally biased region" description="Basic and acidic residues" evidence="2">
    <location>
        <begin position="7"/>
        <end position="18"/>
    </location>
</feature>
<dbReference type="GeneID" id="43594286"/>
<keyword evidence="5" id="KW-1185">Reference proteome</keyword>
<feature type="compositionally biased region" description="Low complexity" evidence="2">
    <location>
        <begin position="19"/>
        <end position="46"/>
    </location>
</feature>
<dbReference type="STRING" id="2656787.A0A370U115"/>
<dbReference type="Gene3D" id="1.10.287.1490">
    <property type="match status" value="2"/>
</dbReference>
<feature type="region of interest" description="Disordered" evidence="2">
    <location>
        <begin position="464"/>
        <end position="548"/>
    </location>
</feature>
<feature type="region of interest" description="Disordered" evidence="2">
    <location>
        <begin position="1036"/>
        <end position="1062"/>
    </location>
</feature>
<reference evidence="4 5" key="1">
    <citation type="journal article" date="2018" name="IMA Fungus">
        <title>IMA Genome-F 9: Draft genome sequence of Annulohypoxylon stygium, Aspergillus mulundensis, Berkeleyomyces basicola (syn. Thielaviopsis basicola), Ceratocystis smalleyi, two Cercospora beticola strains, Coleophoma cylindrospora, Fusarium fracticaudum, Phialophora cf. hyalina, and Morchella septimelata.</title>
        <authorList>
            <person name="Wingfield B.D."/>
            <person name="Bills G.F."/>
            <person name="Dong Y."/>
            <person name="Huang W."/>
            <person name="Nel W.J."/>
            <person name="Swalarsk-Parry B.S."/>
            <person name="Vaghefi N."/>
            <person name="Wilken P.M."/>
            <person name="An Z."/>
            <person name="de Beer Z.W."/>
            <person name="De Vos L."/>
            <person name="Chen L."/>
            <person name="Duong T.A."/>
            <person name="Gao Y."/>
            <person name="Hammerbacher A."/>
            <person name="Kikkert J.R."/>
            <person name="Li Y."/>
            <person name="Li H."/>
            <person name="Li K."/>
            <person name="Li Q."/>
            <person name="Liu X."/>
            <person name="Ma X."/>
            <person name="Naidoo K."/>
            <person name="Pethybridge S.J."/>
            <person name="Sun J."/>
            <person name="Steenkamp E.T."/>
            <person name="van der Nest M.A."/>
            <person name="van Wyk S."/>
            <person name="Wingfield M.J."/>
            <person name="Xiong C."/>
            <person name="Yue Q."/>
            <person name="Zhang X."/>
        </authorList>
    </citation>
    <scope>NUCLEOTIDE SEQUENCE [LARGE SCALE GENOMIC DNA]</scope>
    <source>
        <strain evidence="4 5">BP 5553</strain>
    </source>
</reference>
<dbReference type="InterPro" id="IPR000237">
    <property type="entry name" value="GRIP_dom"/>
</dbReference>
<evidence type="ECO:0000256" key="1">
    <source>
        <dbReference type="SAM" id="Coils"/>
    </source>
</evidence>
<protein>
    <recommendedName>
        <fullName evidence="3">GRIP domain-containing protein</fullName>
    </recommendedName>
</protein>
<dbReference type="PROSITE" id="PS50913">
    <property type="entry name" value="GRIP"/>
    <property type="match status" value="1"/>
</dbReference>
<feature type="compositionally biased region" description="Polar residues" evidence="2">
    <location>
        <begin position="539"/>
        <end position="548"/>
    </location>
</feature>
<proteinExistence type="predicted"/>
<evidence type="ECO:0000313" key="5">
    <source>
        <dbReference type="Proteomes" id="UP000254866"/>
    </source>
</evidence>
<comment type="caution">
    <text evidence="4">The sequence shown here is derived from an EMBL/GenBank/DDBJ whole genome shotgun (WGS) entry which is preliminary data.</text>
</comment>
<feature type="domain" description="GRIP" evidence="3">
    <location>
        <begin position="1066"/>
        <end position="1117"/>
    </location>
</feature>
<sequence>MFQRLKGAIDSRIAEEQARQQATTATPVSRSNSARRPTSRTASPSTRPRRAKPKETDGAPARGPDPSEFESAFAIEDDSEDISNGVTPATDEKPPTMTDTTVTPADNASGDVGDKGIENAAATPPKPAGLPAEVRAKLRKLETLESRYKDLLRSYRIAHSRAISIEPFEKALKENTPLATIADPDALIEYVNQLNLKGDMVMDELKRVSADRDDYKKKLDESEKKALSAQNELEALKSATQSDATTTGAHEKAETMSIDTPTASVKSPVSSVLGIFSPKQKPQATSENKDVSEEFFSYDDEVPKLQQEVKDKTAEIEELKSKVDSLGKDLAVAQESSSGLVESLEKATRELNESKEAAVDGQSRLKELEAQTKELESLKQTLQTKEKQLADLETGLANHKKESTEKIALLEGDIANQKKTANGKLQSEIDARKEAESARQMLDTQIKDLEKSRVGDTKRISELVESKKLLENQVKEKTTQEVDGSEGKSVTPASQPTETTAGAATGAGGGKKKNRKKKKAGNAAASAVKEAPVEKDQESLPSTPATTDLQAEISRLKDEVADRDTQIAKLQTKRKTEEDLREELEHMQDNFLNIGQEHVEAKDKIKELQTEKTALQERISKLEGEIETYKNQSKGADKVGADFKSLTAEYEDLKLKSATLQTDLGAAQQLATSRYRDLTDLRDVLQQAQPELKTLRAENGNLKATKDELATRTADLRRLEAREKDLKSDVASFKKQAADRENKIRELNEQVTQETNGRLRAEDQVRVAQRDMRKSEAEKIKLAASGEKSASELEKVQEEAGKLKVKVRDLEDQVSKLTSESKGLREEVELRGSQYNNAQGLLGSMRDQSSEMAMQLKEAKEQSESLEDELAEIQKLLSERTREGETMRRLLADVDDRAEAKIREMRERMEAAIEERDRAEDEASTNGRRRAREVDELKTKIRDFERDLKRAQDDRDELQQAEKEWKRKRDTLEGVSEKAAQEVNEIRSTMGELRNALDGSEKQVREAEKQRTDLRRLLEEANQRYEKLQKEFKTLQAKQSRMNDVSSRSSIDSGRAGSPVNGAARQQAGQMDYVYLKTILLQFLEQKDKKRQADLVKTVLGQLLRFDKKDQDKWMAAISAK</sequence>
<feature type="region of interest" description="Disordered" evidence="2">
    <location>
        <begin position="1"/>
        <end position="129"/>
    </location>
</feature>
<dbReference type="Proteomes" id="UP000254866">
    <property type="component" value="Unassembled WGS sequence"/>
</dbReference>
<evidence type="ECO:0000256" key="2">
    <source>
        <dbReference type="SAM" id="MobiDB-lite"/>
    </source>
</evidence>
<organism evidence="4 5">
    <name type="scientific">Venustampulla echinocandica</name>
    <dbReference type="NCBI Taxonomy" id="2656787"/>
    <lineage>
        <taxon>Eukaryota</taxon>
        <taxon>Fungi</taxon>
        <taxon>Dikarya</taxon>
        <taxon>Ascomycota</taxon>
        <taxon>Pezizomycotina</taxon>
        <taxon>Leotiomycetes</taxon>
        <taxon>Helotiales</taxon>
        <taxon>Pleuroascaceae</taxon>
        <taxon>Venustampulla</taxon>
    </lineage>
</organism>
<evidence type="ECO:0000313" key="4">
    <source>
        <dbReference type="EMBL" id="RDL41458.1"/>
    </source>
</evidence>
<feature type="compositionally biased region" description="Basic residues" evidence="2">
    <location>
        <begin position="510"/>
        <end position="520"/>
    </location>
</feature>
<name>A0A370U115_9HELO</name>
<feature type="coiled-coil region" evidence="1">
    <location>
        <begin position="553"/>
        <end position="632"/>
    </location>
</feature>
<feature type="compositionally biased region" description="Basic and acidic residues" evidence="2">
    <location>
        <begin position="464"/>
        <end position="480"/>
    </location>
</feature>
<dbReference type="PANTHER" id="PTHR43941:SF1">
    <property type="entry name" value="STRUCTURAL MAINTENANCE OF CHROMOSOMES PROTEIN 2"/>
    <property type="match status" value="1"/>
</dbReference>
<dbReference type="EMBL" id="NPIC01000001">
    <property type="protein sequence ID" value="RDL41458.1"/>
    <property type="molecule type" value="Genomic_DNA"/>
</dbReference>
<gene>
    <name evidence="4" type="ORF">BP5553_01437</name>
</gene>
<dbReference type="Pfam" id="PF01465">
    <property type="entry name" value="GRIP"/>
    <property type="match status" value="1"/>
</dbReference>
<feature type="compositionally biased region" description="Polar residues" evidence="2">
    <location>
        <begin position="97"/>
        <end position="106"/>
    </location>
</feature>
<feature type="compositionally biased region" description="Low complexity" evidence="2">
    <location>
        <begin position="521"/>
        <end position="530"/>
    </location>
</feature>
<dbReference type="OrthoDB" id="1926336at2759"/>